<proteinExistence type="predicted"/>
<dbReference type="Pfam" id="PF24623">
    <property type="entry name" value="Phage_zn_bind_8"/>
    <property type="match status" value="1"/>
</dbReference>
<dbReference type="AlphaFoldDB" id="A0A8E2ILP9"/>
<organism evidence="3 4">
    <name type="scientific">Mycobacterium persicum</name>
    <dbReference type="NCBI Taxonomy" id="1487726"/>
    <lineage>
        <taxon>Bacteria</taxon>
        <taxon>Bacillati</taxon>
        <taxon>Actinomycetota</taxon>
        <taxon>Actinomycetes</taxon>
        <taxon>Mycobacteriales</taxon>
        <taxon>Mycobacteriaceae</taxon>
        <taxon>Mycobacterium</taxon>
    </lineage>
</organism>
<reference evidence="3 4" key="1">
    <citation type="submission" date="2017-02" db="EMBL/GenBank/DDBJ databases">
        <title>Mycobacterium kansasii genomes.</title>
        <authorList>
            <person name="Borowka P."/>
            <person name="Strapagiel D."/>
            <person name="Marciniak B."/>
            <person name="Lach J."/>
            <person name="Bakula Z."/>
            <person name="Van Ingen J."/>
            <person name="Safianowska A."/>
            <person name="Brzostek A."/>
            <person name="Dziadek J."/>
            <person name="Jagielski T."/>
        </authorList>
    </citation>
    <scope>NUCLEOTIDE SEQUENCE [LARGE SCALE GENOMIC DNA]</scope>
    <source>
        <strain evidence="3 4">12MK</strain>
    </source>
</reference>
<evidence type="ECO:0000256" key="1">
    <source>
        <dbReference type="SAM" id="MobiDB-lite"/>
    </source>
</evidence>
<evidence type="ECO:0000313" key="4">
    <source>
        <dbReference type="Proteomes" id="UP000192335"/>
    </source>
</evidence>
<feature type="domain" description="DNA-binding phage zinc finger" evidence="2">
    <location>
        <begin position="10"/>
        <end position="55"/>
    </location>
</feature>
<name>A0A8E2ILP9_9MYCO</name>
<comment type="caution">
    <text evidence="3">The sequence shown here is derived from an EMBL/GenBank/DDBJ whole genome shotgun (WGS) entry which is preliminary data.</text>
</comment>
<dbReference type="EMBL" id="MWQA01000006">
    <property type="protein sequence ID" value="ORB98850.1"/>
    <property type="molecule type" value="Genomic_DNA"/>
</dbReference>
<evidence type="ECO:0000313" key="3">
    <source>
        <dbReference type="EMBL" id="ORB98850.1"/>
    </source>
</evidence>
<feature type="region of interest" description="Disordered" evidence="1">
    <location>
        <begin position="32"/>
        <end position="60"/>
    </location>
</feature>
<protein>
    <recommendedName>
        <fullName evidence="2">DNA-binding phage zinc finger domain-containing protein</fullName>
    </recommendedName>
</protein>
<dbReference type="InterPro" id="IPR056911">
    <property type="entry name" value="Phage_Znf_bind_put"/>
</dbReference>
<sequence>MGDAMTTVEPHPALSYPCPFCGAEPSQPCRAHRGRGRELDWPHSRRIQVASPPTPPGPSKPPIRALCCECGNLRTVSANHFFRHDDKNRAQGGFAEDTRGWRSTGTLLCRNCGRPARHALLQAAGDRDYEEAYQQYALGSDWPYKWAPDRDRLRQLYFKQFPRNPNLTHWYLQSEAVKARAAGRPTMVAICGDSMATPPDHLDGKARSAEAGLVKPKTMRENEYEDAATGLSWVDMDCVNCLKVVNERRLQRARDDLDALIRWYSVRVELLAAVEVDELRNFLAKASDRTWRRWQKGHPQQALREISPPASLRRVRRPAVGH</sequence>
<gene>
    <name evidence="3" type="ORF">B4U45_28355</name>
</gene>
<accession>A0A8E2ILP9</accession>
<evidence type="ECO:0000259" key="2">
    <source>
        <dbReference type="Pfam" id="PF24623"/>
    </source>
</evidence>
<dbReference type="Proteomes" id="UP000192335">
    <property type="component" value="Unassembled WGS sequence"/>
</dbReference>